<accession>A0AAJ5PVP3</accession>
<dbReference type="Gene3D" id="3.90.190.20">
    <property type="entry name" value="Mur ligase, C-terminal domain"/>
    <property type="match status" value="1"/>
</dbReference>
<dbReference type="InterPro" id="IPR004101">
    <property type="entry name" value="Mur_ligase_C"/>
</dbReference>
<dbReference type="EMBL" id="CP113406">
    <property type="protein sequence ID" value="WAI19162.1"/>
    <property type="molecule type" value="Genomic_DNA"/>
</dbReference>
<keyword evidence="9" id="KW-0812">Transmembrane</keyword>
<keyword evidence="7 8" id="KW-0573">Peptidoglycan synthesis</keyword>
<evidence type="ECO:0000313" key="12">
    <source>
        <dbReference type="EMBL" id="WAI19162.1"/>
    </source>
</evidence>
<proteinExistence type="inferred from homology"/>
<keyword evidence="7 8" id="KW-0132">Cell division</keyword>
<keyword evidence="4 7" id="KW-0436">Ligase</keyword>
<evidence type="ECO:0000256" key="9">
    <source>
        <dbReference type="SAM" id="Phobius"/>
    </source>
</evidence>
<dbReference type="Proteomes" id="UP001163440">
    <property type="component" value="Chromosome"/>
</dbReference>
<dbReference type="EC" id="6.3.2.9" evidence="7 8"/>
<keyword evidence="7 8" id="KW-0131">Cell cycle</keyword>
<dbReference type="GO" id="GO:0008764">
    <property type="term" value="F:UDP-N-acetylmuramoylalanine-D-glutamate ligase activity"/>
    <property type="evidence" value="ECO:0007669"/>
    <property type="project" value="UniProtKB-UniRule"/>
</dbReference>
<dbReference type="InterPro" id="IPR036615">
    <property type="entry name" value="Mur_ligase_C_dom_sf"/>
</dbReference>
<gene>
    <name evidence="7 12" type="primary">murD</name>
    <name evidence="12" type="ORF">OW720_01115</name>
</gene>
<dbReference type="GO" id="GO:0005737">
    <property type="term" value="C:cytoplasm"/>
    <property type="evidence" value="ECO:0007669"/>
    <property type="project" value="UniProtKB-SubCell"/>
</dbReference>
<dbReference type="InterPro" id="IPR005762">
    <property type="entry name" value="MurD"/>
</dbReference>
<dbReference type="Pfam" id="PF21799">
    <property type="entry name" value="MurD-like_N"/>
    <property type="match status" value="1"/>
</dbReference>
<comment type="pathway">
    <text evidence="2 7 8">Cell wall biogenesis; peptidoglycan biosynthesis.</text>
</comment>
<evidence type="ECO:0000259" key="11">
    <source>
        <dbReference type="Pfam" id="PF08245"/>
    </source>
</evidence>
<name>A0AAJ5PVP3_9GAMM</name>
<evidence type="ECO:0000256" key="4">
    <source>
        <dbReference type="ARBA" id="ARBA00022598"/>
    </source>
</evidence>
<dbReference type="PANTHER" id="PTHR43692">
    <property type="entry name" value="UDP-N-ACETYLMURAMOYLALANINE--D-GLUTAMATE LIGASE"/>
    <property type="match status" value="1"/>
</dbReference>
<dbReference type="Gene3D" id="3.40.1190.10">
    <property type="entry name" value="Mur-like, catalytic domain"/>
    <property type="match status" value="1"/>
</dbReference>
<dbReference type="GO" id="GO:0005524">
    <property type="term" value="F:ATP binding"/>
    <property type="evidence" value="ECO:0007669"/>
    <property type="project" value="UniProtKB-UniRule"/>
</dbReference>
<feature type="domain" description="Mur ligase C-terminal" evidence="10">
    <location>
        <begin position="304"/>
        <end position="414"/>
    </location>
</feature>
<dbReference type="GO" id="GO:0051301">
    <property type="term" value="P:cell division"/>
    <property type="evidence" value="ECO:0007669"/>
    <property type="project" value="UniProtKB-KW"/>
</dbReference>
<dbReference type="SUPFAM" id="SSF51984">
    <property type="entry name" value="MurCD N-terminal domain"/>
    <property type="match status" value="1"/>
</dbReference>
<evidence type="ECO:0000256" key="2">
    <source>
        <dbReference type="ARBA" id="ARBA00004752"/>
    </source>
</evidence>
<evidence type="ECO:0000256" key="5">
    <source>
        <dbReference type="ARBA" id="ARBA00022741"/>
    </source>
</evidence>
<keyword evidence="5 7" id="KW-0547">Nucleotide-binding</keyword>
<dbReference type="GO" id="GO:0008360">
    <property type="term" value="P:regulation of cell shape"/>
    <property type="evidence" value="ECO:0007669"/>
    <property type="project" value="UniProtKB-KW"/>
</dbReference>
<evidence type="ECO:0000256" key="8">
    <source>
        <dbReference type="RuleBase" id="RU003664"/>
    </source>
</evidence>
<keyword evidence="7 8" id="KW-0133">Cell shape</keyword>
<dbReference type="SUPFAM" id="SSF53244">
    <property type="entry name" value="MurD-like peptide ligases, peptide-binding domain"/>
    <property type="match status" value="1"/>
</dbReference>
<evidence type="ECO:0000256" key="1">
    <source>
        <dbReference type="ARBA" id="ARBA00004496"/>
    </source>
</evidence>
<dbReference type="GO" id="GO:0009252">
    <property type="term" value="P:peptidoglycan biosynthetic process"/>
    <property type="evidence" value="ECO:0007669"/>
    <property type="project" value="UniProtKB-UniRule"/>
</dbReference>
<feature type="domain" description="Mur ligase central" evidence="11">
    <location>
        <begin position="111"/>
        <end position="281"/>
    </location>
</feature>
<comment type="function">
    <text evidence="7 8">Cell wall formation. Catalyzes the addition of glutamate to the nucleotide precursor UDP-N-acetylmuramoyl-L-alanine (UMA).</text>
</comment>
<protein>
    <recommendedName>
        <fullName evidence="7 8">UDP-N-acetylmuramoylalanine--D-glutamate ligase</fullName>
        <ecNumber evidence="7 8">6.3.2.9</ecNumber>
    </recommendedName>
    <alternativeName>
        <fullName evidence="7">D-glutamic acid-adding enzyme</fullName>
    </alternativeName>
    <alternativeName>
        <fullName evidence="7">UDP-N-acetylmuramoyl-L-alanyl-D-glutamate synthetase</fullName>
    </alternativeName>
</protein>
<dbReference type="InterPro" id="IPR036565">
    <property type="entry name" value="Mur-like_cat_sf"/>
</dbReference>
<dbReference type="SUPFAM" id="SSF53623">
    <property type="entry name" value="MurD-like peptide ligases, catalytic domain"/>
    <property type="match status" value="1"/>
</dbReference>
<keyword evidence="6 7" id="KW-0067">ATP-binding</keyword>
<keyword evidence="9" id="KW-0472">Membrane</keyword>
<reference evidence="12" key="1">
    <citation type="submission" date="2022-11" db="EMBL/GenBank/DDBJ databases">
        <title>The whole genome sequencing of pests is an important tool to study the evolution of the plant-insect interaction and insecticide resistance.</title>
        <authorList>
            <person name="Kananovich Y."/>
        </authorList>
    </citation>
    <scope>NUCLEOTIDE SEQUENCE</scope>
    <source>
        <strain evidence="12">BSU_Bre_2018</strain>
    </source>
</reference>
<evidence type="ECO:0000256" key="3">
    <source>
        <dbReference type="ARBA" id="ARBA00022490"/>
    </source>
</evidence>
<sequence>MAYSYFGKKILILGIGLTGISCINFFLKKGIIPKVIDESKSPVFLHKIPKNIQYHLGTLNHKWILESDLIIISPGISSFKPILVHARLLGIEIISDIELFSRETICPIISITGTNGKSTVATMVKEIAKQSGYKVFLGGNIGFPVLRMLDEQADLYILELSSFQLEHTFTLKSKIAVVLNVSEDHINRYPQGFNQYKKTKLSIYKTAEICIINFKHKLKNIFDNKKSKKWITFGTKKSDYQVYYSKKNFILCHNNKKIFDVRQTLLCGHHNHENALVALAISDAMNFPRNCVINTVKKFSNLPHRFQIICRKKEIDWINDSKSTNVNSTKVALDSLQTSGTIRLLLGGDSKSANFNILKNYFKKLKIKIYCFGKDGKNLAKICKTKSIYVETLRQAMMLIAKQVVSGDTVLLSPGCSSLDQFSNFEERGDLFIKITKEIVSQYT</sequence>
<dbReference type="Pfam" id="PF08245">
    <property type="entry name" value="Mur_ligase_M"/>
    <property type="match status" value="1"/>
</dbReference>
<evidence type="ECO:0000256" key="7">
    <source>
        <dbReference type="HAMAP-Rule" id="MF_00639"/>
    </source>
</evidence>
<comment type="similarity">
    <text evidence="7">Belongs to the MurCDEF family.</text>
</comment>
<dbReference type="RefSeq" id="WP_158365617.1">
    <property type="nucleotide sequence ID" value="NZ_CP034882.1"/>
</dbReference>
<evidence type="ECO:0000313" key="13">
    <source>
        <dbReference type="Proteomes" id="UP001163440"/>
    </source>
</evidence>
<keyword evidence="3 7" id="KW-0963">Cytoplasm</keyword>
<evidence type="ECO:0000256" key="6">
    <source>
        <dbReference type="ARBA" id="ARBA00022840"/>
    </source>
</evidence>
<comment type="catalytic activity">
    <reaction evidence="7 8">
        <text>UDP-N-acetyl-alpha-D-muramoyl-L-alanine + D-glutamate + ATP = UDP-N-acetyl-alpha-D-muramoyl-L-alanyl-D-glutamate + ADP + phosphate + H(+)</text>
        <dbReference type="Rhea" id="RHEA:16429"/>
        <dbReference type="ChEBI" id="CHEBI:15378"/>
        <dbReference type="ChEBI" id="CHEBI:29986"/>
        <dbReference type="ChEBI" id="CHEBI:30616"/>
        <dbReference type="ChEBI" id="CHEBI:43474"/>
        <dbReference type="ChEBI" id="CHEBI:83898"/>
        <dbReference type="ChEBI" id="CHEBI:83900"/>
        <dbReference type="ChEBI" id="CHEBI:456216"/>
        <dbReference type="EC" id="6.3.2.9"/>
    </reaction>
</comment>
<feature type="binding site" evidence="7">
    <location>
        <begin position="113"/>
        <end position="119"/>
    </location>
    <ligand>
        <name>ATP</name>
        <dbReference type="ChEBI" id="CHEBI:30616"/>
    </ligand>
</feature>
<evidence type="ECO:0000259" key="10">
    <source>
        <dbReference type="Pfam" id="PF02875"/>
    </source>
</evidence>
<dbReference type="GO" id="GO:0071555">
    <property type="term" value="P:cell wall organization"/>
    <property type="evidence" value="ECO:0007669"/>
    <property type="project" value="UniProtKB-KW"/>
</dbReference>
<keyword evidence="9" id="KW-1133">Transmembrane helix</keyword>
<dbReference type="HAMAP" id="MF_00639">
    <property type="entry name" value="MurD"/>
    <property type="match status" value="1"/>
</dbReference>
<dbReference type="AlphaFoldDB" id="A0AAJ5PVP3"/>
<dbReference type="PANTHER" id="PTHR43692:SF1">
    <property type="entry name" value="UDP-N-ACETYLMURAMOYLALANINE--D-GLUTAMATE LIGASE"/>
    <property type="match status" value="1"/>
</dbReference>
<comment type="subcellular location">
    <subcellularLocation>
        <location evidence="1 7 8">Cytoplasm</location>
    </subcellularLocation>
</comment>
<dbReference type="InterPro" id="IPR013221">
    <property type="entry name" value="Mur_ligase_cen"/>
</dbReference>
<dbReference type="Pfam" id="PF02875">
    <property type="entry name" value="Mur_ligase_C"/>
    <property type="match status" value="1"/>
</dbReference>
<dbReference type="NCBIfam" id="TIGR01087">
    <property type="entry name" value="murD"/>
    <property type="match status" value="1"/>
</dbReference>
<dbReference type="Gene3D" id="3.40.50.720">
    <property type="entry name" value="NAD(P)-binding Rossmann-like Domain"/>
    <property type="match status" value="1"/>
</dbReference>
<keyword evidence="7 8" id="KW-0961">Cell wall biogenesis/degradation</keyword>
<organism evidence="12 13">
    <name type="scientific">Buchnera aphidicola</name>
    <name type="common">Brevicoryne brassicae</name>
    <dbReference type="NCBI Taxonomy" id="911343"/>
    <lineage>
        <taxon>Bacteria</taxon>
        <taxon>Pseudomonadati</taxon>
        <taxon>Pseudomonadota</taxon>
        <taxon>Gammaproteobacteria</taxon>
        <taxon>Enterobacterales</taxon>
        <taxon>Erwiniaceae</taxon>
        <taxon>Buchnera</taxon>
    </lineage>
</organism>
<feature type="transmembrane region" description="Helical" evidence="9">
    <location>
        <begin position="6"/>
        <end position="27"/>
    </location>
</feature>